<dbReference type="EMBL" id="ACQL01000106">
    <property type="protein sequence ID" value="EER46541.1"/>
    <property type="molecule type" value="Genomic_DNA"/>
</dbReference>
<dbReference type="InterPro" id="IPR045063">
    <property type="entry name" value="Dynamin_N"/>
</dbReference>
<dbReference type="PANTHER" id="PTHR10465">
    <property type="entry name" value="TRANSMEMBRANE GTPASE FZO1"/>
    <property type="match status" value="1"/>
</dbReference>
<sequence>MENQTQEKLEIINKATELNQFIKSIINDNKELNFIDITKIQKIANLNETLLNKLTKDELEIAIIGLEKAGKSTFANALIESNIFPSAAERCTYTITRLTYGEDRAIVTFYTEEEFNERFIDLLNTIKYPNIDKNTLKTLKIEDFTHYFNSLEENQPELYNTHKGKAEIEIKDILLNKDKLLLDKPQKVFLGDEILSQEFKSYITGNNDDRSKPYSVKSIDIQSSKLSQLKNAVIYDVPGFDSTTQLHTEQTTERLKSADVIILITNVGQNPNIQGTVLNILKEQVDEDGLKLKEKLFIFGNKKDTANTLEQANNNHQILLKDVINLGIGTESTVCTGSALKYLSLKNIAEDKYKNNFDIEDNIHAFRELIIKYHQTDRFNLVKMKLKNVKQDFIKEIQVQLHNHQLESMPSSEEDAKHYIFTKASTELQSKFKKAISNIRTQLKAEIIGFDNKPNRTLTEKLQNRFDEKSNFPQITESNLDEIIRETDKSVSLELNEATNPYLRNKISTQIRQNISDVIRDFFEQNGKEKEAQIIENLLNELNPERNIAVRNELIQFIQNVRTENIYSHEKYEYLFERFARNLFDIFNYSLGSNARTQKFNNAKKDFIYLDAYYCEDKDEDFKLISLLLTQKSEDESTIELILTKIYQTIGDWIKNDTFYIDKAKETIGVLKNFFAKGSDSEKKEESIITTKKLFDLVDAKDIVKHANKSATKTEILHEINTDITNIKDIIRNAVIKAMDIETVFFNSFDKQLSTLQEATEIDNCQYNRYQALINRVISINYSHELSNIAKAIEQNHKKREFLSKLREFVSRATTIC</sequence>
<dbReference type="AlphaFoldDB" id="C5S381"/>
<protein>
    <recommendedName>
        <fullName evidence="6">Dynamin N-terminal domain-containing protein</fullName>
    </recommendedName>
</protein>
<dbReference type="InterPro" id="IPR027417">
    <property type="entry name" value="P-loop_NTPase"/>
</dbReference>
<dbReference type="Proteomes" id="UP000005532">
    <property type="component" value="Unassembled WGS sequence"/>
</dbReference>
<dbReference type="eggNOG" id="COG0699">
    <property type="taxonomic scope" value="Bacteria"/>
</dbReference>
<dbReference type="Gene3D" id="3.40.50.300">
    <property type="entry name" value="P-loop containing nucleotide triphosphate hydrolases"/>
    <property type="match status" value="1"/>
</dbReference>
<keyword evidence="4" id="KW-0342">GTP-binding</keyword>
<feature type="domain" description="Dynamin N-terminal" evidence="6">
    <location>
        <begin position="61"/>
        <end position="291"/>
    </location>
</feature>
<dbReference type="Pfam" id="PF00350">
    <property type="entry name" value="Dynamin_N"/>
    <property type="match status" value="1"/>
</dbReference>
<dbReference type="RefSeq" id="WP_005824784.1">
    <property type="nucleotide sequence ID" value="NZ_ACQL01000106.1"/>
</dbReference>
<evidence type="ECO:0000259" key="6">
    <source>
        <dbReference type="Pfam" id="PF00350"/>
    </source>
</evidence>
<evidence type="ECO:0000256" key="3">
    <source>
        <dbReference type="ARBA" id="ARBA00022801"/>
    </source>
</evidence>
<name>C5S381_9PAST</name>
<evidence type="ECO:0000313" key="8">
    <source>
        <dbReference type="Proteomes" id="UP000005532"/>
    </source>
</evidence>
<dbReference type="InterPro" id="IPR027094">
    <property type="entry name" value="Mitofusin_fam"/>
</dbReference>
<comment type="caution">
    <text evidence="7">The sequence shown here is derived from an EMBL/GenBank/DDBJ whole genome shotgun (WGS) entry which is preliminary data.</text>
</comment>
<comment type="subcellular location">
    <subcellularLocation>
        <location evidence="1">Membrane</location>
    </subcellularLocation>
</comment>
<evidence type="ECO:0000313" key="7">
    <source>
        <dbReference type="EMBL" id="EER46541.1"/>
    </source>
</evidence>
<dbReference type="OrthoDB" id="9816479at2"/>
<evidence type="ECO:0000256" key="1">
    <source>
        <dbReference type="ARBA" id="ARBA00004370"/>
    </source>
</evidence>
<evidence type="ECO:0000256" key="2">
    <source>
        <dbReference type="ARBA" id="ARBA00022741"/>
    </source>
</evidence>
<keyword evidence="3" id="KW-0378">Hydrolase</keyword>
<organism evidence="7 8">
    <name type="scientific">Actinobacillus minor NM305</name>
    <dbReference type="NCBI Taxonomy" id="637911"/>
    <lineage>
        <taxon>Bacteria</taxon>
        <taxon>Pseudomonadati</taxon>
        <taxon>Pseudomonadota</taxon>
        <taxon>Gammaproteobacteria</taxon>
        <taxon>Pasteurellales</taxon>
        <taxon>Pasteurellaceae</taxon>
        <taxon>Actinobacillus</taxon>
    </lineage>
</organism>
<keyword evidence="2" id="KW-0547">Nucleotide-binding</keyword>
<dbReference type="GO" id="GO:0016020">
    <property type="term" value="C:membrane"/>
    <property type="evidence" value="ECO:0007669"/>
    <property type="project" value="UniProtKB-SubCell"/>
</dbReference>
<evidence type="ECO:0000256" key="4">
    <source>
        <dbReference type="ARBA" id="ARBA00023134"/>
    </source>
</evidence>
<dbReference type="GO" id="GO:0005525">
    <property type="term" value="F:GTP binding"/>
    <property type="evidence" value="ECO:0007669"/>
    <property type="project" value="UniProtKB-KW"/>
</dbReference>
<accession>C5S381</accession>
<dbReference type="GO" id="GO:0003924">
    <property type="term" value="F:GTPase activity"/>
    <property type="evidence" value="ECO:0007669"/>
    <property type="project" value="InterPro"/>
</dbReference>
<gene>
    <name evidence="7" type="ORF">AM305_11675</name>
</gene>
<dbReference type="PANTHER" id="PTHR10465:SF0">
    <property type="entry name" value="SARCALUMENIN"/>
    <property type="match status" value="1"/>
</dbReference>
<evidence type="ECO:0000256" key="5">
    <source>
        <dbReference type="ARBA" id="ARBA00023136"/>
    </source>
</evidence>
<dbReference type="GO" id="GO:0008053">
    <property type="term" value="P:mitochondrial fusion"/>
    <property type="evidence" value="ECO:0007669"/>
    <property type="project" value="TreeGrafter"/>
</dbReference>
<reference evidence="7 8" key="1">
    <citation type="journal article" date="2010" name="Vet. Microbiol.">
        <title>Production of haemolysins by strains of the Actinobacillus minor/porcitonsillarum complex.</title>
        <authorList>
            <person name="Arya G."/>
            <person name="Niven D.F."/>
        </authorList>
    </citation>
    <scope>NUCLEOTIDE SEQUENCE [LARGE SCALE GENOMIC DNA]</scope>
    <source>
        <strain evidence="7 8">NM305</strain>
    </source>
</reference>
<proteinExistence type="predicted"/>
<dbReference type="SUPFAM" id="SSF52540">
    <property type="entry name" value="P-loop containing nucleoside triphosphate hydrolases"/>
    <property type="match status" value="1"/>
</dbReference>
<keyword evidence="5" id="KW-0472">Membrane</keyword>